<protein>
    <submittedName>
        <fullName evidence="2">Uncharacterized protein</fullName>
    </submittedName>
</protein>
<evidence type="ECO:0000256" key="1">
    <source>
        <dbReference type="SAM" id="MobiDB-lite"/>
    </source>
</evidence>
<dbReference type="Proteomes" id="UP000464865">
    <property type="component" value="Chromosome M15-12"/>
</dbReference>
<organism evidence="2 3">
    <name type="scientific">Rhizobium oryzihabitans</name>
    <dbReference type="NCBI Taxonomy" id="2267833"/>
    <lineage>
        <taxon>Bacteria</taxon>
        <taxon>Pseudomonadati</taxon>
        <taxon>Pseudomonadota</taxon>
        <taxon>Alphaproteobacteria</taxon>
        <taxon>Hyphomicrobiales</taxon>
        <taxon>Rhizobiaceae</taxon>
        <taxon>Rhizobium/Agrobacterium group</taxon>
        <taxon>Rhizobium</taxon>
    </lineage>
</organism>
<evidence type="ECO:0000313" key="3">
    <source>
        <dbReference type="Proteomes" id="UP000464865"/>
    </source>
</evidence>
<feature type="region of interest" description="Disordered" evidence="1">
    <location>
        <begin position="27"/>
        <end position="48"/>
    </location>
</feature>
<proteinExistence type="predicted"/>
<gene>
    <name evidence="2" type="ORF">G3A56_23195</name>
</gene>
<accession>A0A7L5BP93</accession>
<name>A0A7L5BP93_9HYPH</name>
<dbReference type="EMBL" id="CP048635">
    <property type="protein sequence ID" value="QIB40734.1"/>
    <property type="molecule type" value="Genomic_DNA"/>
</dbReference>
<dbReference type="AlphaFoldDB" id="A0A7L5BP93"/>
<dbReference type="KEGG" id="roy:G3A56_23195"/>
<sequence length="96" mass="10642">MTNLGPGAAYPLRNTKVVQADAEVQRGRGQQLLPSQKAHSNVLTPRRMPQVTKGLTANLFHIVNSLFIEAMESGRERINDEAMKWESEFDADGSFA</sequence>
<feature type="compositionally biased region" description="Polar residues" evidence="1">
    <location>
        <begin position="32"/>
        <end position="43"/>
    </location>
</feature>
<keyword evidence="3" id="KW-1185">Reference proteome</keyword>
<evidence type="ECO:0000313" key="2">
    <source>
        <dbReference type="EMBL" id="QIB40734.1"/>
    </source>
</evidence>
<dbReference type="RefSeq" id="WP_137067619.1">
    <property type="nucleotide sequence ID" value="NZ_CP048635.1"/>
</dbReference>
<reference evidence="2 3" key="1">
    <citation type="submission" date="2020-02" db="EMBL/GenBank/DDBJ databases">
        <title>Plant-Promoting Endophytic Bacterium Rhizobium oryzihabitans sp. nov., Isolated from the Root of Rice.</title>
        <authorList>
            <person name="zhao J."/>
            <person name="Zhang G."/>
        </authorList>
    </citation>
    <scope>NUCLEOTIDE SEQUENCE [LARGE SCALE GENOMIC DNA]</scope>
    <source>
        <strain evidence="2 3">M15</strain>
    </source>
</reference>